<protein>
    <submittedName>
        <fullName evidence="6">Neutral zinc metallopeptidase</fullName>
    </submittedName>
</protein>
<dbReference type="PANTHER" id="PTHR30168:SF0">
    <property type="entry name" value="INNER MEMBRANE PROTEIN"/>
    <property type="match status" value="1"/>
</dbReference>
<evidence type="ECO:0000256" key="4">
    <source>
        <dbReference type="ARBA" id="ARBA00023136"/>
    </source>
</evidence>
<keyword evidence="4 5" id="KW-0472">Membrane</keyword>
<evidence type="ECO:0000256" key="3">
    <source>
        <dbReference type="ARBA" id="ARBA00022989"/>
    </source>
</evidence>
<comment type="caution">
    <text evidence="6">The sequence shown here is derived from an EMBL/GenBank/DDBJ whole genome shotgun (WGS) entry which is preliminary data.</text>
</comment>
<evidence type="ECO:0000256" key="5">
    <source>
        <dbReference type="SAM" id="Phobius"/>
    </source>
</evidence>
<name>A0ABT4Y582_METRE</name>
<keyword evidence="2 5" id="KW-0812">Transmembrane</keyword>
<feature type="transmembrane region" description="Helical" evidence="5">
    <location>
        <begin position="21"/>
        <end position="40"/>
    </location>
</feature>
<dbReference type="PANTHER" id="PTHR30168">
    <property type="entry name" value="PUTATIVE MEMBRANE PROTEIN YPFJ"/>
    <property type="match status" value="1"/>
</dbReference>
<gene>
    <name evidence="6" type="ORF">NNO07_13155</name>
</gene>
<evidence type="ECO:0000313" key="7">
    <source>
        <dbReference type="Proteomes" id="UP001211689"/>
    </source>
</evidence>
<evidence type="ECO:0000313" key="6">
    <source>
        <dbReference type="EMBL" id="MDA8484020.1"/>
    </source>
</evidence>
<comment type="subcellular location">
    <subcellularLocation>
        <location evidence="1">Membrane</location>
        <topology evidence="1">Single-pass membrane protein</topology>
    </subcellularLocation>
</comment>
<evidence type="ECO:0000256" key="2">
    <source>
        <dbReference type="ARBA" id="ARBA00022692"/>
    </source>
</evidence>
<keyword evidence="7" id="KW-1185">Reference proteome</keyword>
<organism evidence="6 7">
    <name type="scientific">Metapseudomonas resinovorans</name>
    <name type="common">Pseudomonas resinovorans</name>
    <dbReference type="NCBI Taxonomy" id="53412"/>
    <lineage>
        <taxon>Bacteria</taxon>
        <taxon>Pseudomonadati</taxon>
        <taxon>Pseudomonadota</taxon>
        <taxon>Gammaproteobacteria</taxon>
        <taxon>Pseudomonadales</taxon>
        <taxon>Pseudomonadaceae</taxon>
        <taxon>Metapseudomonas</taxon>
    </lineage>
</organism>
<dbReference type="InterPro" id="IPR007343">
    <property type="entry name" value="Uncharacterised_pept_Zn_put"/>
</dbReference>
<dbReference type="EMBL" id="JANEWF010000012">
    <property type="protein sequence ID" value="MDA8484020.1"/>
    <property type="molecule type" value="Genomic_DNA"/>
</dbReference>
<evidence type="ECO:0000256" key="1">
    <source>
        <dbReference type="ARBA" id="ARBA00004167"/>
    </source>
</evidence>
<accession>A0ABT4Y582</accession>
<keyword evidence="3 5" id="KW-1133">Transmembrane helix</keyword>
<dbReference type="Proteomes" id="UP001211689">
    <property type="component" value="Unassembled WGS sequence"/>
</dbReference>
<sequence length="295" mass="32314">MPEKAATPSPRKGLLLRLLRWLSWLLIIVALVGVAVYLAFGPAHMIDRLMPPPPAFPEEVIEEPAVAAKPAAAPPPAAIQHAPADSQELTILMLESIEDIWGEFLARADYSYKKPKVVIFRDRLESPCQLKGTFSGPLYCSGTSQLYLDMGYLDDLQKNAPQVGDLARSYVVAHAAAHHIQKLVGVVGWFRDLNTDLGPSQGSESLRVTQELVADCLVGSWISYARRKYAWLEPEQLDAALKAVRERDAARAGAGLPPMADPLDLPDSAARLRWLNIGIDSGDPRECSKLFTVAE</sequence>
<proteinExistence type="predicted"/>
<dbReference type="Pfam" id="PF04228">
    <property type="entry name" value="Zn_peptidase"/>
    <property type="match status" value="1"/>
</dbReference>
<reference evidence="6 7" key="1">
    <citation type="submission" date="2022-07" db="EMBL/GenBank/DDBJ databases">
        <title>Genome Analysis of Selected Gammaproteobacteria from Nigerian Food snails.</title>
        <authorList>
            <person name="Okafor A.C."/>
        </authorList>
    </citation>
    <scope>NUCLEOTIDE SEQUENCE [LARGE SCALE GENOMIC DNA]</scope>
    <source>
        <strain evidence="6 7">Awg 2</strain>
    </source>
</reference>
<dbReference type="RefSeq" id="WP_190830342.1">
    <property type="nucleotide sequence ID" value="NZ_JANEWF010000012.1"/>
</dbReference>